<feature type="transmembrane region" description="Helical" evidence="7">
    <location>
        <begin position="82"/>
        <end position="100"/>
    </location>
</feature>
<feature type="transmembrane region" description="Helical" evidence="7">
    <location>
        <begin position="206"/>
        <end position="225"/>
    </location>
</feature>
<evidence type="ECO:0000256" key="3">
    <source>
        <dbReference type="ARBA" id="ARBA00022692"/>
    </source>
</evidence>
<feature type="transmembrane region" description="Helical" evidence="7">
    <location>
        <begin position="178"/>
        <end position="197"/>
    </location>
</feature>
<organism evidence="9 10">
    <name type="scientific">Symbiochloris irregularis</name>
    <dbReference type="NCBI Taxonomy" id="706552"/>
    <lineage>
        <taxon>Eukaryota</taxon>
        <taxon>Viridiplantae</taxon>
        <taxon>Chlorophyta</taxon>
        <taxon>core chlorophytes</taxon>
        <taxon>Trebouxiophyceae</taxon>
        <taxon>Trebouxiales</taxon>
        <taxon>Trebouxiaceae</taxon>
        <taxon>Symbiochloris</taxon>
    </lineage>
</organism>
<dbReference type="PANTHER" id="PTHR22911">
    <property type="entry name" value="ACYL-MALONYL CONDENSING ENZYME-RELATED"/>
    <property type="match status" value="1"/>
</dbReference>
<evidence type="ECO:0000256" key="6">
    <source>
        <dbReference type="SAM" id="MobiDB-lite"/>
    </source>
</evidence>
<feature type="transmembrane region" description="Helical" evidence="7">
    <location>
        <begin position="237"/>
        <end position="260"/>
    </location>
</feature>
<feature type="region of interest" description="Disordered" evidence="6">
    <location>
        <begin position="29"/>
        <end position="63"/>
    </location>
</feature>
<evidence type="ECO:0000259" key="8">
    <source>
        <dbReference type="Pfam" id="PF00892"/>
    </source>
</evidence>
<feature type="region of interest" description="Disordered" evidence="6">
    <location>
        <begin position="1"/>
        <end position="20"/>
    </location>
</feature>
<keyword evidence="3 7" id="KW-0812">Transmembrane</keyword>
<comment type="similarity">
    <text evidence="2">Belongs to the drug/metabolite transporter (DMT) superfamily. Plant drug/metabolite exporter (P-DME) (TC 2.A.7.4) family.</text>
</comment>
<keyword evidence="10" id="KW-1185">Reference proteome</keyword>
<sequence length="457" mass="48778">MPSVEEQVLTAEEERDTTARLDAGAAEAVAEQEFSGTTRRPENSERSPLYTRTDRQDDSPLTSSSGNLCAVYTRSAANLRGFVWNSGICCIAISSLISALNGLAVKLVVDHVPALELQVVRAIVCWLMTVSAKPPKSSFLALYGRRENWIPLSVRGWAGGAAMAAYYFGLQYLPLGDAMTLLFLSPIVACILAWVLLGEAMGLQRMAGVACALCGVFFVAQPPFLTGSHMAWGLHHIIGVVASAAGAILLGVASVSIRYLSAGESALAIAMWYHSCSIALGTVPMMVGWPDQPVLPTPFDALVMLFIGVTSFGGQVLYGRSFQLEPPSKLAAVNYLQVLYGTVFGVILLGDSLTWPGMLGSALIAAGVILATFKAATALKMRDSNQHLPDKTDPPDSPSSSDRDSTEALRPWRDDSAMDEPSQSGTGGHLEWQRQKMVDAGANLGDEVVLELQAVKQ</sequence>
<dbReference type="GO" id="GO:0016020">
    <property type="term" value="C:membrane"/>
    <property type="evidence" value="ECO:0007669"/>
    <property type="project" value="UniProtKB-SubCell"/>
</dbReference>
<gene>
    <name evidence="9" type="ORF">WJX73_004755</name>
</gene>
<comment type="caution">
    <text evidence="9">The sequence shown here is derived from an EMBL/GenBank/DDBJ whole genome shotgun (WGS) entry which is preliminary data.</text>
</comment>
<evidence type="ECO:0000256" key="7">
    <source>
        <dbReference type="SAM" id="Phobius"/>
    </source>
</evidence>
<feature type="transmembrane region" description="Helical" evidence="7">
    <location>
        <begin position="355"/>
        <end position="373"/>
    </location>
</feature>
<evidence type="ECO:0000313" key="10">
    <source>
        <dbReference type="Proteomes" id="UP001465755"/>
    </source>
</evidence>
<dbReference type="InterPro" id="IPR000620">
    <property type="entry name" value="EamA_dom"/>
</dbReference>
<proteinExistence type="inferred from homology"/>
<dbReference type="Gene3D" id="1.10.3730.20">
    <property type="match status" value="1"/>
</dbReference>
<protein>
    <recommendedName>
        <fullName evidence="8">EamA domain-containing protein</fullName>
    </recommendedName>
</protein>
<dbReference type="InterPro" id="IPR037185">
    <property type="entry name" value="EmrE-like"/>
</dbReference>
<name>A0AAW1PA99_9CHLO</name>
<comment type="subcellular location">
    <subcellularLocation>
        <location evidence="1">Membrane</location>
        <topology evidence="1">Multi-pass membrane protein</topology>
    </subcellularLocation>
</comment>
<feature type="domain" description="EamA" evidence="8">
    <location>
        <begin position="238"/>
        <end position="372"/>
    </location>
</feature>
<feature type="transmembrane region" description="Helical" evidence="7">
    <location>
        <begin position="267"/>
        <end position="289"/>
    </location>
</feature>
<reference evidence="9 10" key="1">
    <citation type="journal article" date="2024" name="Nat. Commun.">
        <title>Phylogenomics reveals the evolutionary origins of lichenization in chlorophyte algae.</title>
        <authorList>
            <person name="Puginier C."/>
            <person name="Libourel C."/>
            <person name="Otte J."/>
            <person name="Skaloud P."/>
            <person name="Haon M."/>
            <person name="Grisel S."/>
            <person name="Petersen M."/>
            <person name="Berrin J.G."/>
            <person name="Delaux P.M."/>
            <person name="Dal Grande F."/>
            <person name="Keller J."/>
        </authorList>
    </citation>
    <scope>NUCLEOTIDE SEQUENCE [LARGE SCALE GENOMIC DNA]</scope>
    <source>
        <strain evidence="9 10">SAG 2036</strain>
    </source>
</reference>
<feature type="transmembrane region" description="Helical" evidence="7">
    <location>
        <begin position="330"/>
        <end position="349"/>
    </location>
</feature>
<feature type="domain" description="EamA" evidence="8">
    <location>
        <begin position="86"/>
        <end position="219"/>
    </location>
</feature>
<dbReference type="Pfam" id="PF00892">
    <property type="entry name" value="EamA"/>
    <property type="match status" value="2"/>
</dbReference>
<feature type="transmembrane region" description="Helical" evidence="7">
    <location>
        <begin position="301"/>
        <end position="318"/>
    </location>
</feature>
<evidence type="ECO:0000313" key="9">
    <source>
        <dbReference type="EMBL" id="KAK9805348.1"/>
    </source>
</evidence>
<keyword evidence="4 7" id="KW-1133">Transmembrane helix</keyword>
<dbReference type="SUPFAM" id="SSF103481">
    <property type="entry name" value="Multidrug resistance efflux transporter EmrE"/>
    <property type="match status" value="2"/>
</dbReference>
<feature type="region of interest" description="Disordered" evidence="6">
    <location>
        <begin position="384"/>
        <end position="434"/>
    </location>
</feature>
<accession>A0AAW1PA99</accession>
<evidence type="ECO:0000256" key="5">
    <source>
        <dbReference type="ARBA" id="ARBA00023136"/>
    </source>
</evidence>
<evidence type="ECO:0000256" key="1">
    <source>
        <dbReference type="ARBA" id="ARBA00004141"/>
    </source>
</evidence>
<dbReference type="EMBL" id="JALJOQ010000044">
    <property type="protein sequence ID" value="KAK9805348.1"/>
    <property type="molecule type" value="Genomic_DNA"/>
</dbReference>
<dbReference type="PANTHER" id="PTHR22911:SF6">
    <property type="entry name" value="SOLUTE CARRIER FAMILY 35 MEMBER G1"/>
    <property type="match status" value="1"/>
</dbReference>
<dbReference type="Proteomes" id="UP001465755">
    <property type="component" value="Unassembled WGS sequence"/>
</dbReference>
<feature type="compositionally biased region" description="Basic and acidic residues" evidence="6">
    <location>
        <begin position="401"/>
        <end position="416"/>
    </location>
</feature>
<feature type="compositionally biased region" description="Basic and acidic residues" evidence="6">
    <location>
        <begin position="384"/>
        <end position="394"/>
    </location>
</feature>
<keyword evidence="5 7" id="KW-0472">Membrane</keyword>
<evidence type="ECO:0000256" key="2">
    <source>
        <dbReference type="ARBA" id="ARBA00007635"/>
    </source>
</evidence>
<evidence type="ECO:0000256" key="4">
    <source>
        <dbReference type="ARBA" id="ARBA00022989"/>
    </source>
</evidence>
<dbReference type="AlphaFoldDB" id="A0AAW1PA99"/>